<name>A0A914H8K5_GLORO</name>
<organism evidence="1 2">
    <name type="scientific">Globodera rostochiensis</name>
    <name type="common">Golden nematode worm</name>
    <name type="synonym">Heterodera rostochiensis</name>
    <dbReference type="NCBI Taxonomy" id="31243"/>
    <lineage>
        <taxon>Eukaryota</taxon>
        <taxon>Metazoa</taxon>
        <taxon>Ecdysozoa</taxon>
        <taxon>Nematoda</taxon>
        <taxon>Chromadorea</taxon>
        <taxon>Rhabditida</taxon>
        <taxon>Tylenchina</taxon>
        <taxon>Tylenchomorpha</taxon>
        <taxon>Tylenchoidea</taxon>
        <taxon>Heteroderidae</taxon>
        <taxon>Heteroderinae</taxon>
        <taxon>Globodera</taxon>
    </lineage>
</organism>
<reference evidence="2" key="1">
    <citation type="submission" date="2022-11" db="UniProtKB">
        <authorList>
            <consortium name="WormBaseParasite"/>
        </authorList>
    </citation>
    <scope>IDENTIFICATION</scope>
</reference>
<protein>
    <submittedName>
        <fullName evidence="2">Uncharacterized protein</fullName>
    </submittedName>
</protein>
<evidence type="ECO:0000313" key="2">
    <source>
        <dbReference type="WBParaSite" id="Gr19_v10_g14806.t1"/>
    </source>
</evidence>
<proteinExistence type="predicted"/>
<dbReference type="Proteomes" id="UP000887572">
    <property type="component" value="Unplaced"/>
</dbReference>
<dbReference type="WBParaSite" id="Gr19_v10_g14806.t1">
    <property type="protein sequence ID" value="Gr19_v10_g14806.t1"/>
    <property type="gene ID" value="Gr19_v10_g14806"/>
</dbReference>
<evidence type="ECO:0000313" key="1">
    <source>
        <dbReference type="Proteomes" id="UP000887572"/>
    </source>
</evidence>
<keyword evidence="1" id="KW-1185">Reference proteome</keyword>
<accession>A0A914H8K5</accession>
<dbReference type="AlphaFoldDB" id="A0A914H8K5"/>
<sequence>MYNYLDILAPNSAKSRVVGPAEAAQTYATLWTRFSRKAEEQLRLGQIVQRHVGLMAARHAGNAMCTARTGWRTLNTVVYQPFKVAVKEKVVIMTNVLNDIKVNLTKVVDSLEKNMMNASENANIVHMRKLLGETMDEIAEEEANVEVIIGLLTERSTEK</sequence>